<dbReference type="PROSITE" id="PS50192">
    <property type="entry name" value="T_SNARE"/>
    <property type="match status" value="1"/>
</dbReference>
<name>A0A5D3KAX3_9BRAD</name>
<dbReference type="SMART" id="SM00304">
    <property type="entry name" value="HAMP"/>
    <property type="match status" value="1"/>
</dbReference>
<evidence type="ECO:0000256" key="1">
    <source>
        <dbReference type="ARBA" id="ARBA00004429"/>
    </source>
</evidence>
<evidence type="ECO:0000256" key="4">
    <source>
        <dbReference type="ARBA" id="ARBA00029447"/>
    </source>
</evidence>
<dbReference type="Proteomes" id="UP000324758">
    <property type="component" value="Unassembled WGS sequence"/>
</dbReference>
<proteinExistence type="inferred from homology"/>
<keyword evidence="2" id="KW-0997">Cell inner membrane</keyword>
<evidence type="ECO:0000259" key="8">
    <source>
        <dbReference type="PROSITE" id="PS50192"/>
    </source>
</evidence>
<evidence type="ECO:0000256" key="6">
    <source>
        <dbReference type="SAM" id="Phobius"/>
    </source>
</evidence>
<protein>
    <submittedName>
        <fullName evidence="10">HAMP domain-containing protein</fullName>
    </submittedName>
</protein>
<reference evidence="10 11" key="1">
    <citation type="submission" date="2019-08" db="EMBL/GenBank/DDBJ databases">
        <title>Bradyrhizobium hipponensis sp. nov., a rhizobium isolated from a Lupinus angustifolius root nodule in Tunisia.</title>
        <authorList>
            <person name="Off K."/>
            <person name="Rejili M."/>
            <person name="Mars M."/>
            <person name="Brachmann A."/>
            <person name="Marin M."/>
        </authorList>
    </citation>
    <scope>NUCLEOTIDE SEQUENCE [LARGE SCALE GENOMIC DNA]</scope>
    <source>
        <strain evidence="10 11">CTAW71</strain>
    </source>
</reference>
<evidence type="ECO:0000256" key="5">
    <source>
        <dbReference type="PROSITE-ProRule" id="PRU00284"/>
    </source>
</evidence>
<dbReference type="InterPro" id="IPR024478">
    <property type="entry name" value="HlyB_4HB_MCP"/>
</dbReference>
<evidence type="ECO:0000259" key="9">
    <source>
        <dbReference type="PROSITE" id="PS50885"/>
    </source>
</evidence>
<gene>
    <name evidence="10" type="ORF">FXB40_22740</name>
</gene>
<keyword evidence="6" id="KW-0472">Membrane</keyword>
<keyword evidence="2" id="KW-1003">Cell membrane</keyword>
<dbReference type="AlphaFoldDB" id="A0A5D3KAX3"/>
<evidence type="ECO:0000313" key="11">
    <source>
        <dbReference type="Proteomes" id="UP000324758"/>
    </source>
</evidence>
<feature type="domain" description="Methyl-accepting transducer" evidence="7">
    <location>
        <begin position="295"/>
        <end position="538"/>
    </location>
</feature>
<dbReference type="Gene3D" id="6.10.340.10">
    <property type="match status" value="1"/>
</dbReference>
<feature type="transmembrane region" description="Helical" evidence="6">
    <location>
        <begin position="187"/>
        <end position="207"/>
    </location>
</feature>
<dbReference type="Gene3D" id="1.10.287.950">
    <property type="entry name" value="Methyl-accepting chemotaxis protein"/>
    <property type="match status" value="1"/>
</dbReference>
<dbReference type="GO" id="GO:0005886">
    <property type="term" value="C:plasma membrane"/>
    <property type="evidence" value="ECO:0007669"/>
    <property type="project" value="UniProtKB-SubCell"/>
</dbReference>
<dbReference type="Pfam" id="PF12729">
    <property type="entry name" value="4HB_MCP_1"/>
    <property type="match status" value="1"/>
</dbReference>
<keyword evidence="3 5" id="KW-0807">Transducer</keyword>
<comment type="similarity">
    <text evidence="4">Belongs to the methyl-accepting chemotaxis (MCP) protein family.</text>
</comment>
<dbReference type="PROSITE" id="PS50885">
    <property type="entry name" value="HAMP"/>
    <property type="match status" value="1"/>
</dbReference>
<dbReference type="CDD" id="cd06225">
    <property type="entry name" value="HAMP"/>
    <property type="match status" value="1"/>
</dbReference>
<dbReference type="PANTHER" id="PTHR32089:SF112">
    <property type="entry name" value="LYSOZYME-LIKE PROTEIN-RELATED"/>
    <property type="match status" value="1"/>
</dbReference>
<dbReference type="GO" id="GO:0007165">
    <property type="term" value="P:signal transduction"/>
    <property type="evidence" value="ECO:0007669"/>
    <property type="project" value="UniProtKB-KW"/>
</dbReference>
<keyword evidence="11" id="KW-1185">Reference proteome</keyword>
<dbReference type="RefSeq" id="WP_148774438.1">
    <property type="nucleotide sequence ID" value="NZ_VSSS01000033.1"/>
</dbReference>
<dbReference type="Pfam" id="PF00672">
    <property type="entry name" value="HAMP"/>
    <property type="match status" value="1"/>
</dbReference>
<evidence type="ECO:0000256" key="2">
    <source>
        <dbReference type="ARBA" id="ARBA00022519"/>
    </source>
</evidence>
<keyword evidence="6" id="KW-0812">Transmembrane</keyword>
<dbReference type="PRINTS" id="PR00260">
    <property type="entry name" value="CHEMTRNSDUCR"/>
</dbReference>
<dbReference type="EMBL" id="VSSS01000033">
    <property type="protein sequence ID" value="TYL93147.1"/>
    <property type="molecule type" value="Genomic_DNA"/>
</dbReference>
<evidence type="ECO:0000259" key="7">
    <source>
        <dbReference type="PROSITE" id="PS50111"/>
    </source>
</evidence>
<dbReference type="InterPro" id="IPR003660">
    <property type="entry name" value="HAMP_dom"/>
</dbReference>
<dbReference type="Pfam" id="PF00015">
    <property type="entry name" value="MCPsignal"/>
    <property type="match status" value="1"/>
</dbReference>
<dbReference type="GO" id="GO:0004888">
    <property type="term" value="F:transmembrane signaling receptor activity"/>
    <property type="evidence" value="ECO:0007669"/>
    <property type="project" value="InterPro"/>
</dbReference>
<feature type="domain" description="HAMP" evidence="9">
    <location>
        <begin position="209"/>
        <end position="262"/>
    </location>
</feature>
<evidence type="ECO:0000313" key="10">
    <source>
        <dbReference type="EMBL" id="TYL93147.1"/>
    </source>
</evidence>
<dbReference type="SUPFAM" id="SSF58104">
    <property type="entry name" value="Methyl-accepting chemotaxis protein (MCP) signaling domain"/>
    <property type="match status" value="1"/>
</dbReference>
<accession>A0A5D3KAX3</accession>
<dbReference type="InterPro" id="IPR000727">
    <property type="entry name" value="T_SNARE_dom"/>
</dbReference>
<comment type="subcellular location">
    <subcellularLocation>
        <location evidence="1">Cell inner membrane</location>
        <topology evidence="1">Multi-pass membrane protein</topology>
    </subcellularLocation>
</comment>
<comment type="caution">
    <text evidence="10">The sequence shown here is derived from an EMBL/GenBank/DDBJ whole genome shotgun (WGS) entry which is preliminary data.</text>
</comment>
<dbReference type="InterPro" id="IPR004089">
    <property type="entry name" value="MCPsignal_dom"/>
</dbReference>
<dbReference type="PROSITE" id="PS50111">
    <property type="entry name" value="CHEMOTAXIS_TRANSDUC_2"/>
    <property type="match status" value="1"/>
</dbReference>
<evidence type="ECO:0000256" key="3">
    <source>
        <dbReference type="ARBA" id="ARBA00023224"/>
    </source>
</evidence>
<dbReference type="PANTHER" id="PTHR32089">
    <property type="entry name" value="METHYL-ACCEPTING CHEMOTAXIS PROTEIN MCPB"/>
    <property type="match status" value="1"/>
</dbReference>
<dbReference type="SMART" id="SM00283">
    <property type="entry name" value="MA"/>
    <property type="match status" value="1"/>
</dbReference>
<dbReference type="GO" id="GO:0006935">
    <property type="term" value="P:chemotaxis"/>
    <property type="evidence" value="ECO:0007669"/>
    <property type="project" value="InterPro"/>
</dbReference>
<sequence length="558" mass="58698">MAWFNNMSVGRKLLLTFSAVVLLVVVLGGFALKSLSDLHGAARELSGNWLPSVDKARGLQYQIARIRTNQLSVLMAKEGDREEIRQTLRKIEQTVTDSLKSYEALVTSPEEQAALKRLSAHYATFLESDKALDMLGTNPDGTRDAFFAGRNQFRELLEDADKLVKVNTDGAGRSVATAEWTYDNARAVIMIVLLVMMVLAAAAGFVLRSAIAKPLLALDKAMGRLAQNDTTTEVPATSRRDEVGAMARAVLVFKEGMVAADQMRARQEEERQAKERHAAYIMGLAQEFDVAASSAIGGVADAASRMQVTAGGLSSTVGQTGQQAMTVAAAAQQASANVQTVASAAEELTSSIHEISRQVALAAQVSHKAVKQANHTNDIVGGLQQAARRIGEVIDLINQIASQTNLLALNATIEAARAGDAGRGFAVVANEVKSLAAQTSRATDEISQQINSVQQATAQAVDAITAIGGTIQEISQISTTVASAVEEQGAATQAIARSAEQASAGTGTVTQNIEGVSQSARSGGGAAQEVLSAATSLSHEAQAMRSLVQNFLGKVRAA</sequence>
<organism evidence="10 11">
    <name type="scientific">Bradyrhizobium rifense</name>
    <dbReference type="NCBI Taxonomy" id="515499"/>
    <lineage>
        <taxon>Bacteria</taxon>
        <taxon>Pseudomonadati</taxon>
        <taxon>Pseudomonadota</taxon>
        <taxon>Alphaproteobacteria</taxon>
        <taxon>Hyphomicrobiales</taxon>
        <taxon>Nitrobacteraceae</taxon>
        <taxon>Bradyrhizobium</taxon>
    </lineage>
</organism>
<keyword evidence="6" id="KW-1133">Transmembrane helix</keyword>
<feature type="domain" description="T-SNARE coiled-coil homology" evidence="8">
    <location>
        <begin position="454"/>
        <end position="516"/>
    </location>
</feature>
<dbReference type="OrthoDB" id="8438531at2"/>
<dbReference type="InterPro" id="IPR004090">
    <property type="entry name" value="Chemotax_Me-accpt_rcpt"/>
</dbReference>